<organism evidence="2 3">
    <name type="scientific">Candidatus Woesebacteria bacterium GW2011_GWA1_37_7</name>
    <dbReference type="NCBI Taxonomy" id="1618545"/>
    <lineage>
        <taxon>Bacteria</taxon>
        <taxon>Candidatus Woeseibacteriota</taxon>
    </lineage>
</organism>
<feature type="transmembrane region" description="Helical" evidence="1">
    <location>
        <begin position="128"/>
        <end position="149"/>
    </location>
</feature>
<keyword evidence="1" id="KW-1133">Transmembrane helix</keyword>
<feature type="transmembrane region" description="Helical" evidence="1">
    <location>
        <begin position="9"/>
        <end position="30"/>
    </location>
</feature>
<dbReference type="STRING" id="1618545.US53_C0029G0017"/>
<feature type="transmembrane region" description="Helical" evidence="1">
    <location>
        <begin position="87"/>
        <end position="108"/>
    </location>
</feature>
<feature type="transmembrane region" description="Helical" evidence="1">
    <location>
        <begin position="161"/>
        <end position="179"/>
    </location>
</feature>
<sequence length="223" mass="25619">MSIYTKRKIFYAIWVLIMLSGPITIFRNVVLSQVLSSNLVLLNTFQRLTGTMAFSLIFMQIMIGSNMDKFVQILGSKAYRIHIVQGLLVYATAFSHPIFESLIVFTVSRKVADAFFVVIPSLNTQRDILLTFGKMGLALLTIGVVAAYFRTKPVFRKYWRYFHYFNYVVFFLIAFHARVGTDLGSLPFDSFYWAAIVIVSLTLMYKLSNPTFQIESQPFDYLA</sequence>
<protein>
    <recommendedName>
        <fullName evidence="4">Ferric oxidoreductase domain-containing protein</fullName>
    </recommendedName>
</protein>
<reference evidence="2 3" key="1">
    <citation type="journal article" date="2015" name="Nature">
        <title>rRNA introns, odd ribosomes, and small enigmatic genomes across a large radiation of phyla.</title>
        <authorList>
            <person name="Brown C.T."/>
            <person name="Hug L.A."/>
            <person name="Thomas B.C."/>
            <person name="Sharon I."/>
            <person name="Castelle C.J."/>
            <person name="Singh A."/>
            <person name="Wilkins M.J."/>
            <person name="Williams K.H."/>
            <person name="Banfield J.F."/>
        </authorList>
    </citation>
    <scope>NUCLEOTIDE SEQUENCE [LARGE SCALE GENOMIC DNA]</scope>
</reference>
<dbReference type="Proteomes" id="UP000034591">
    <property type="component" value="Unassembled WGS sequence"/>
</dbReference>
<name>A0A0G0H1E4_9BACT</name>
<keyword evidence="1" id="KW-0472">Membrane</keyword>
<comment type="caution">
    <text evidence="2">The sequence shown here is derived from an EMBL/GenBank/DDBJ whole genome shotgun (WGS) entry which is preliminary data.</text>
</comment>
<accession>A0A0G0H1E4</accession>
<gene>
    <name evidence="2" type="ORF">US53_C0029G0017</name>
</gene>
<feature type="transmembrane region" description="Helical" evidence="1">
    <location>
        <begin position="191"/>
        <end position="208"/>
    </location>
</feature>
<evidence type="ECO:0000256" key="1">
    <source>
        <dbReference type="SAM" id="Phobius"/>
    </source>
</evidence>
<keyword evidence="1" id="KW-0812">Transmembrane</keyword>
<evidence type="ECO:0008006" key="4">
    <source>
        <dbReference type="Google" id="ProtNLM"/>
    </source>
</evidence>
<evidence type="ECO:0000313" key="2">
    <source>
        <dbReference type="EMBL" id="KKQ37068.1"/>
    </source>
</evidence>
<dbReference type="EMBL" id="LBTI01000029">
    <property type="protein sequence ID" value="KKQ37068.1"/>
    <property type="molecule type" value="Genomic_DNA"/>
</dbReference>
<dbReference type="AlphaFoldDB" id="A0A0G0H1E4"/>
<feature type="transmembrane region" description="Helical" evidence="1">
    <location>
        <begin position="50"/>
        <end position="67"/>
    </location>
</feature>
<evidence type="ECO:0000313" key="3">
    <source>
        <dbReference type="Proteomes" id="UP000034591"/>
    </source>
</evidence>
<proteinExistence type="predicted"/>